<comment type="similarity">
    <text evidence="1">Belongs to the eukaryotic ribosomal protein eL8 family.</text>
</comment>
<dbReference type="InterPro" id="IPR004038">
    <property type="entry name" value="Ribosomal_eL8/eL30/eS12/Gad45"/>
</dbReference>
<dbReference type="EMBL" id="JACAZE010000005">
    <property type="protein sequence ID" value="KAF7316930.1"/>
    <property type="molecule type" value="Genomic_DNA"/>
</dbReference>
<reference evidence="7" key="1">
    <citation type="submission" date="2020-05" db="EMBL/GenBank/DDBJ databases">
        <title>Mycena genomes resolve the evolution of fungal bioluminescence.</title>
        <authorList>
            <person name="Tsai I.J."/>
        </authorList>
    </citation>
    <scope>NUCLEOTIDE SEQUENCE</scope>
    <source>
        <strain evidence="7">110903Hualien_Pintung</strain>
    </source>
</reference>
<dbReference type="Pfam" id="PF17648">
    <property type="entry name" value="Luciferase"/>
    <property type="match status" value="1"/>
</dbReference>
<evidence type="ECO:0000313" key="8">
    <source>
        <dbReference type="Proteomes" id="UP000613580"/>
    </source>
</evidence>
<dbReference type="PANTHER" id="PTHR38695:SF1">
    <property type="entry name" value="AMINO ACID PERMEASE_ SLC12A DOMAIN-CONTAINING PROTEIN"/>
    <property type="match status" value="1"/>
</dbReference>
<sequence length="540" mass="59458">MANLKALQVLNNPRAVTLAAIAVVATPMVVDNYRRYVALGESRFTKYGLFGWLAAVGMTAFSRETVSTKEYENGAPGSGKDKGWLEAEKMVERRGARPEVGWHCVPHRQIDRLPSEEMAKRIDEMFEKHVAANPTLVQLIDSSRLEQLHPGMVIHPDVEAPHLDAEWSLREIAHIHPTDHSMHLVLSPADAKIAIELGWAERHPLSGVTKALPLPGSYTLVYAPRNDEELAVVENMLVASINSSGAVFQTVSADARAPGLSSELYSTLTRLHDQPPKSKSGKKPAPAPFASKAAKTKKNPLFEAKPRNFGIGQDIQPTTDLTRFVKWPEYIRLQRQKVILHQRLKVPPAIAQFSHTLDRNTATQLFKLLNKYRPETKAEKKARLTETAAAVAENKDAAKDTKKPLFVKYGLNHIVALIEAKKASLVAIAHDVDPIELVVFLPALCRKMGVPYVIVKGKARLGTVVHKKTAAVVALQDVKSEDARDLATLVSAAKANYSDKYEEQRRQWGGGIRGNKSTAMLRKRAKASGQTLTAAQAGKL</sequence>
<dbReference type="OrthoDB" id="29563at2759"/>
<dbReference type="InterPro" id="IPR018492">
    <property type="entry name" value="Ribosomal_eL8/Nhp2"/>
</dbReference>
<dbReference type="PRINTS" id="PR00882">
    <property type="entry name" value="RIBOSOMALL7A"/>
</dbReference>
<dbReference type="FunFam" id="3.30.1330.30:FF:000003">
    <property type="entry name" value="60S ribosomal protein L7a"/>
    <property type="match status" value="1"/>
</dbReference>
<evidence type="ECO:0000259" key="5">
    <source>
        <dbReference type="Pfam" id="PF01248"/>
    </source>
</evidence>
<evidence type="ECO:0000256" key="1">
    <source>
        <dbReference type="ARBA" id="ARBA00007337"/>
    </source>
</evidence>
<evidence type="ECO:0000259" key="6">
    <source>
        <dbReference type="Pfam" id="PF17648"/>
    </source>
</evidence>
<evidence type="ECO:0000256" key="4">
    <source>
        <dbReference type="SAM" id="MobiDB-lite"/>
    </source>
</evidence>
<gene>
    <name evidence="7" type="ORF">HMN09_00427200</name>
</gene>
<dbReference type="Proteomes" id="UP000613580">
    <property type="component" value="Unassembled WGS sequence"/>
</dbReference>
<proteinExistence type="inferred from homology"/>
<feature type="region of interest" description="Disordered" evidence="4">
    <location>
        <begin position="271"/>
        <end position="305"/>
    </location>
</feature>
<dbReference type="InterPro" id="IPR048273">
    <property type="entry name" value="Luciferase"/>
</dbReference>
<dbReference type="GO" id="GO:0005840">
    <property type="term" value="C:ribosome"/>
    <property type="evidence" value="ECO:0007669"/>
    <property type="project" value="UniProtKB-KW"/>
</dbReference>
<dbReference type="AlphaFoldDB" id="A0A8H6TJM7"/>
<evidence type="ECO:0000256" key="2">
    <source>
        <dbReference type="ARBA" id="ARBA00022980"/>
    </source>
</evidence>
<protein>
    <submittedName>
        <fullName evidence="7">L30e-like protein</fullName>
    </submittedName>
</protein>
<dbReference type="InterPro" id="IPR004037">
    <property type="entry name" value="Ribosomal_eL8-like_CS"/>
</dbReference>
<dbReference type="GO" id="GO:1990904">
    <property type="term" value="C:ribonucleoprotein complex"/>
    <property type="evidence" value="ECO:0007669"/>
    <property type="project" value="UniProtKB-KW"/>
</dbReference>
<dbReference type="GO" id="GO:0042254">
    <property type="term" value="P:ribosome biogenesis"/>
    <property type="evidence" value="ECO:0007669"/>
    <property type="project" value="InterPro"/>
</dbReference>
<dbReference type="InterPro" id="IPR029064">
    <property type="entry name" value="Ribosomal_eL30-like_sf"/>
</dbReference>
<keyword evidence="8" id="KW-1185">Reference proteome</keyword>
<comment type="caution">
    <text evidence="7">The sequence shown here is derived from an EMBL/GenBank/DDBJ whole genome shotgun (WGS) entry which is preliminary data.</text>
</comment>
<keyword evidence="3" id="KW-0687">Ribonucleoprotein</keyword>
<dbReference type="PANTHER" id="PTHR38695">
    <property type="entry name" value="AMINO ACID PERMEASE_ SLC12A DOMAIN-CONTAINING PROTEIN"/>
    <property type="match status" value="1"/>
</dbReference>
<dbReference type="SUPFAM" id="SSF55315">
    <property type="entry name" value="L30e-like"/>
    <property type="match status" value="1"/>
</dbReference>
<dbReference type="InterPro" id="IPR001921">
    <property type="entry name" value="Ribosomal_eL8_euk"/>
</dbReference>
<name>A0A8H6TJM7_MYCCL</name>
<evidence type="ECO:0000256" key="3">
    <source>
        <dbReference type="ARBA" id="ARBA00023274"/>
    </source>
</evidence>
<evidence type="ECO:0000313" key="7">
    <source>
        <dbReference type="EMBL" id="KAF7316930.1"/>
    </source>
</evidence>
<dbReference type="Pfam" id="PF01248">
    <property type="entry name" value="Ribosomal_L7Ae"/>
    <property type="match status" value="1"/>
</dbReference>
<dbReference type="PRINTS" id="PR00881">
    <property type="entry name" value="L7ARS6FAMILY"/>
</dbReference>
<accession>A0A8H6TJM7</accession>
<dbReference type="Gene3D" id="3.30.1330.30">
    <property type="match status" value="1"/>
</dbReference>
<organism evidence="7 8">
    <name type="scientific">Mycena chlorophos</name>
    <name type="common">Agaric fungus</name>
    <name type="synonym">Agaricus chlorophos</name>
    <dbReference type="NCBI Taxonomy" id="658473"/>
    <lineage>
        <taxon>Eukaryota</taxon>
        <taxon>Fungi</taxon>
        <taxon>Dikarya</taxon>
        <taxon>Basidiomycota</taxon>
        <taxon>Agaricomycotina</taxon>
        <taxon>Agaricomycetes</taxon>
        <taxon>Agaricomycetidae</taxon>
        <taxon>Agaricales</taxon>
        <taxon>Marasmiineae</taxon>
        <taxon>Mycenaceae</taxon>
        <taxon>Mycena</taxon>
    </lineage>
</organism>
<dbReference type="InterPro" id="IPR040841">
    <property type="entry name" value="Luciferase_dom"/>
</dbReference>
<dbReference type="PROSITE" id="PS01082">
    <property type="entry name" value="RIBOSOMAL_L7AE"/>
    <property type="match status" value="1"/>
</dbReference>
<keyword evidence="2" id="KW-0689">Ribosomal protein</keyword>
<feature type="domain" description="Luciferase" evidence="6">
    <location>
        <begin position="170"/>
        <end position="239"/>
    </location>
</feature>
<feature type="domain" description="Ribosomal protein eL8/eL30/eS12/Gadd45" evidence="5">
    <location>
        <begin position="397"/>
        <end position="486"/>
    </location>
</feature>